<dbReference type="Pfam" id="PF03459">
    <property type="entry name" value="TOBE"/>
    <property type="match status" value="1"/>
</dbReference>
<dbReference type="Proteomes" id="UP000885621">
    <property type="component" value="Unassembled WGS sequence"/>
</dbReference>
<evidence type="ECO:0000313" key="2">
    <source>
        <dbReference type="EMBL" id="HEV08870.1"/>
    </source>
</evidence>
<name>A0A832DQQ0_9AQUI</name>
<gene>
    <name evidence="2" type="ORF">ENO34_00545</name>
</gene>
<dbReference type="EMBL" id="DSFC01000029">
    <property type="protein sequence ID" value="HEV08870.1"/>
    <property type="molecule type" value="Genomic_DNA"/>
</dbReference>
<accession>A0A832DQQ0</accession>
<reference evidence="2" key="1">
    <citation type="journal article" date="2020" name="mSystems">
        <title>Genome- and Community-Level Interaction Insights into Carbon Utilization and Element Cycling Functions of Hydrothermarchaeota in Hydrothermal Sediment.</title>
        <authorList>
            <person name="Zhou Z."/>
            <person name="Liu Y."/>
            <person name="Xu W."/>
            <person name="Pan J."/>
            <person name="Luo Z.H."/>
            <person name="Li M."/>
        </authorList>
    </citation>
    <scope>NUCLEOTIDE SEQUENCE [LARGE SCALE GENOMIC DNA]</scope>
    <source>
        <strain evidence="2">SpSt-1257</strain>
    </source>
</reference>
<dbReference type="Gene3D" id="2.40.50.100">
    <property type="match status" value="1"/>
</dbReference>
<sequence>MNTVEGILESFVTADTISNLKIKTELGEFYCLVLETPQTADYIKVGKNLKLLLKEGDFILTRERIYPFNSFEAKVKEVEVSEILVRVKLTSGKYEFVALITKQEFEHLSIKPEDYVFLFVKATNIILEV</sequence>
<organism evidence="2">
    <name type="scientific">Sulfurihydrogenibium azorense</name>
    <dbReference type="NCBI Taxonomy" id="309806"/>
    <lineage>
        <taxon>Bacteria</taxon>
        <taxon>Pseudomonadati</taxon>
        <taxon>Aquificota</taxon>
        <taxon>Aquificia</taxon>
        <taxon>Aquificales</taxon>
        <taxon>Hydrogenothermaceae</taxon>
        <taxon>Sulfurihydrogenibium</taxon>
    </lineage>
</organism>
<evidence type="ECO:0000259" key="1">
    <source>
        <dbReference type="Pfam" id="PF03459"/>
    </source>
</evidence>
<proteinExistence type="predicted"/>
<protein>
    <recommendedName>
        <fullName evidence="1">Transport-associated OB type 1 domain-containing protein</fullName>
    </recommendedName>
</protein>
<dbReference type="InterPro" id="IPR005116">
    <property type="entry name" value="Transp-assoc_OB_typ1"/>
</dbReference>
<dbReference type="SUPFAM" id="SSF50331">
    <property type="entry name" value="MOP-like"/>
    <property type="match status" value="1"/>
</dbReference>
<dbReference type="InterPro" id="IPR008995">
    <property type="entry name" value="Mo/tungstate-bd_C_term_dom"/>
</dbReference>
<comment type="caution">
    <text evidence="2">The sequence shown here is derived from an EMBL/GenBank/DDBJ whole genome shotgun (WGS) entry which is preliminary data.</text>
</comment>
<dbReference type="AlphaFoldDB" id="A0A832DQQ0"/>
<feature type="domain" description="Transport-associated OB type 1" evidence="1">
    <location>
        <begin position="69"/>
        <end position="127"/>
    </location>
</feature>